<name>A0ABT7HG82_9GAMM</name>
<feature type="compositionally biased region" description="Basic and acidic residues" evidence="1">
    <location>
        <begin position="97"/>
        <end position="124"/>
    </location>
</feature>
<organism evidence="2 3">
    <name type="scientific">Marinobacter albus</name>
    <dbReference type="NCBI Taxonomy" id="3030833"/>
    <lineage>
        <taxon>Bacteria</taxon>
        <taxon>Pseudomonadati</taxon>
        <taxon>Pseudomonadota</taxon>
        <taxon>Gammaproteobacteria</taxon>
        <taxon>Pseudomonadales</taxon>
        <taxon>Marinobacteraceae</taxon>
        <taxon>Marinobacter</taxon>
    </lineage>
</organism>
<evidence type="ECO:0000256" key="1">
    <source>
        <dbReference type="SAM" id="MobiDB-lite"/>
    </source>
</evidence>
<evidence type="ECO:0000313" key="2">
    <source>
        <dbReference type="EMBL" id="MDK9558907.1"/>
    </source>
</evidence>
<reference evidence="2 3" key="1">
    <citation type="submission" date="2023-05" db="EMBL/GenBank/DDBJ databases">
        <title>Marinobacter albus sp. nov., a marine bacterium isolated from sand in a coastal intertidal zone of huludao.</title>
        <authorList>
            <person name="Deng T."/>
        </authorList>
    </citation>
    <scope>NUCLEOTIDE SEQUENCE [LARGE SCALE GENOMIC DNA]</scope>
    <source>
        <strain evidence="2 3">M216</strain>
    </source>
</reference>
<accession>A0ABT7HG82</accession>
<feature type="region of interest" description="Disordered" evidence="1">
    <location>
        <begin position="35"/>
        <end position="124"/>
    </location>
</feature>
<feature type="compositionally biased region" description="Basic and acidic residues" evidence="1">
    <location>
        <begin position="81"/>
        <end position="90"/>
    </location>
</feature>
<sequence length="124" mass="13296">MSLGAAAAEDLDVTMRMVLDDAELTESVVREIELPMATPSELQRGKSVSNPDSSQDGLNSSREVGQSVADDARGARGSVDAVREKPELPEKINAPQKPERPEVSSDAKDRAQDIRGKTPPGLDR</sequence>
<keyword evidence="3" id="KW-1185">Reference proteome</keyword>
<proteinExistence type="predicted"/>
<evidence type="ECO:0000313" key="3">
    <source>
        <dbReference type="Proteomes" id="UP001223547"/>
    </source>
</evidence>
<protein>
    <submittedName>
        <fullName evidence="2">Uncharacterized protein</fullName>
    </submittedName>
</protein>
<dbReference type="Proteomes" id="UP001223547">
    <property type="component" value="Unassembled WGS sequence"/>
</dbReference>
<gene>
    <name evidence="2" type="ORF">QQF73_14830</name>
</gene>
<feature type="compositionally biased region" description="Polar residues" evidence="1">
    <location>
        <begin position="46"/>
        <end position="64"/>
    </location>
</feature>
<dbReference type="EMBL" id="JASSQD010000002">
    <property type="protein sequence ID" value="MDK9558907.1"/>
    <property type="molecule type" value="Genomic_DNA"/>
</dbReference>
<dbReference type="RefSeq" id="WP_219868009.1">
    <property type="nucleotide sequence ID" value="NZ_JASSQD010000002.1"/>
</dbReference>
<comment type="caution">
    <text evidence="2">The sequence shown here is derived from an EMBL/GenBank/DDBJ whole genome shotgun (WGS) entry which is preliminary data.</text>
</comment>